<organism evidence="1 2">
    <name type="scientific">Teichococcus aestuarii</name>
    <dbReference type="NCBI Taxonomy" id="568898"/>
    <lineage>
        <taxon>Bacteria</taxon>
        <taxon>Pseudomonadati</taxon>
        <taxon>Pseudomonadota</taxon>
        <taxon>Alphaproteobacteria</taxon>
        <taxon>Acetobacterales</taxon>
        <taxon>Roseomonadaceae</taxon>
        <taxon>Roseomonas</taxon>
    </lineage>
</organism>
<accession>A0A2U1UYX4</accession>
<gene>
    <name evidence="1" type="ORF">CR165_21075</name>
</gene>
<reference evidence="2" key="1">
    <citation type="submission" date="2017-10" db="EMBL/GenBank/DDBJ databases">
        <authorList>
            <person name="Toshchakov S.V."/>
            <person name="Goeva M.A."/>
        </authorList>
    </citation>
    <scope>NUCLEOTIDE SEQUENCE [LARGE SCALE GENOMIC DNA]</scope>
    <source>
        <strain evidence="2">JR1/69-1-13</strain>
    </source>
</reference>
<proteinExistence type="predicted"/>
<sequence length="118" mass="13209">MPQFMAEGDARAAIANGGRIENVIIVMQRGSDGRAEFVPYFAASWRRGYVAIGLWAGRGTRSWRDLTRLVGFVREELHYPGPMVLHEADDPKLRKYRTLFAAASEPAPSDRPDGAFDR</sequence>
<dbReference type="AlphaFoldDB" id="A0A2U1UYX4"/>
<evidence type="ECO:0000313" key="1">
    <source>
        <dbReference type="EMBL" id="PWC26855.1"/>
    </source>
</evidence>
<comment type="caution">
    <text evidence="1">The sequence shown here is derived from an EMBL/GenBank/DDBJ whole genome shotgun (WGS) entry which is preliminary data.</text>
</comment>
<dbReference type="Proteomes" id="UP000245048">
    <property type="component" value="Unassembled WGS sequence"/>
</dbReference>
<evidence type="ECO:0000313" key="2">
    <source>
        <dbReference type="Proteomes" id="UP000245048"/>
    </source>
</evidence>
<keyword evidence="2" id="KW-1185">Reference proteome</keyword>
<dbReference type="EMBL" id="PDOA01000023">
    <property type="protein sequence ID" value="PWC26855.1"/>
    <property type="molecule type" value="Genomic_DNA"/>
</dbReference>
<name>A0A2U1UYX4_9PROT</name>
<protein>
    <submittedName>
        <fullName evidence="1">Uncharacterized protein</fullName>
    </submittedName>
</protein>